<evidence type="ECO:0000256" key="5">
    <source>
        <dbReference type="ARBA" id="ARBA00022833"/>
    </source>
</evidence>
<keyword evidence="7 8" id="KW-0694">RNA-binding</keyword>
<dbReference type="Gene3D" id="4.10.60.30">
    <property type="entry name" value="Nanos, RNA-binding domain"/>
    <property type="match status" value="1"/>
</dbReference>
<evidence type="ECO:0000256" key="6">
    <source>
        <dbReference type="ARBA" id="ARBA00022845"/>
    </source>
</evidence>
<dbReference type="PROSITE" id="PS51522">
    <property type="entry name" value="ZF_NANOS"/>
    <property type="match status" value="1"/>
</dbReference>
<evidence type="ECO:0000256" key="3">
    <source>
        <dbReference type="ARBA" id="ARBA00022723"/>
    </source>
</evidence>
<evidence type="ECO:0000313" key="11">
    <source>
        <dbReference type="EMBL" id="CAK8694916.1"/>
    </source>
</evidence>
<feature type="domain" description="Nanos-type" evidence="10">
    <location>
        <begin position="250"/>
        <end position="304"/>
    </location>
</feature>
<dbReference type="InterPro" id="IPR038129">
    <property type="entry name" value="Nanos_sf"/>
</dbReference>
<evidence type="ECO:0000256" key="1">
    <source>
        <dbReference type="ARBA" id="ARBA00004496"/>
    </source>
</evidence>
<keyword evidence="12" id="KW-1185">Reference proteome</keyword>
<keyword evidence="4 8" id="KW-0863">Zinc-finger</keyword>
<keyword evidence="6 8" id="KW-0810">Translation regulation</keyword>
<organism evidence="11 12">
    <name type="scientific">Clavelina lepadiformis</name>
    <name type="common">Light-bulb sea squirt</name>
    <name type="synonym">Ascidia lepadiformis</name>
    <dbReference type="NCBI Taxonomy" id="159417"/>
    <lineage>
        <taxon>Eukaryota</taxon>
        <taxon>Metazoa</taxon>
        <taxon>Chordata</taxon>
        <taxon>Tunicata</taxon>
        <taxon>Ascidiacea</taxon>
        <taxon>Aplousobranchia</taxon>
        <taxon>Clavelinidae</taxon>
        <taxon>Clavelina</taxon>
    </lineage>
</organism>
<evidence type="ECO:0000256" key="7">
    <source>
        <dbReference type="ARBA" id="ARBA00022884"/>
    </source>
</evidence>
<evidence type="ECO:0000313" key="12">
    <source>
        <dbReference type="Proteomes" id="UP001642483"/>
    </source>
</evidence>
<keyword evidence="2" id="KW-0963">Cytoplasm</keyword>
<comment type="similarity">
    <text evidence="8">Belongs to the nanos family.</text>
</comment>
<keyword evidence="9" id="KW-0472">Membrane</keyword>
<accession>A0ABP0GT57</accession>
<dbReference type="EMBL" id="CAWYQH010000141">
    <property type="protein sequence ID" value="CAK8694916.1"/>
    <property type="molecule type" value="Genomic_DNA"/>
</dbReference>
<comment type="caution">
    <text evidence="11">The sequence shown here is derived from an EMBL/GenBank/DDBJ whole genome shotgun (WGS) entry which is preliminary data.</text>
</comment>
<evidence type="ECO:0000256" key="2">
    <source>
        <dbReference type="ARBA" id="ARBA00022490"/>
    </source>
</evidence>
<evidence type="ECO:0000259" key="10">
    <source>
        <dbReference type="PROSITE" id="PS51522"/>
    </source>
</evidence>
<keyword evidence="9" id="KW-1133">Transmembrane helix</keyword>
<dbReference type="Proteomes" id="UP001642483">
    <property type="component" value="Unassembled WGS sequence"/>
</dbReference>
<evidence type="ECO:0000256" key="9">
    <source>
        <dbReference type="SAM" id="Phobius"/>
    </source>
</evidence>
<keyword evidence="5" id="KW-0862">Zinc</keyword>
<gene>
    <name evidence="11" type="ORF">CVLEPA_LOCUS28242</name>
</gene>
<dbReference type="InterPro" id="IPR024161">
    <property type="entry name" value="Znf_nanos-typ"/>
</dbReference>
<keyword evidence="3" id="KW-0479">Metal-binding</keyword>
<reference evidence="11 12" key="1">
    <citation type="submission" date="2024-02" db="EMBL/GenBank/DDBJ databases">
        <authorList>
            <person name="Daric V."/>
            <person name="Darras S."/>
        </authorList>
    </citation>
    <scope>NUCLEOTIDE SEQUENCE [LARGE SCALE GENOMIC DNA]</scope>
</reference>
<comment type="subcellular location">
    <subcellularLocation>
        <location evidence="1">Cytoplasm</location>
    </subcellularLocation>
</comment>
<feature type="transmembrane region" description="Helical" evidence="9">
    <location>
        <begin position="6"/>
        <end position="25"/>
    </location>
</feature>
<sequence>MFILIFFQGIDKCFICLIIVHLFLYQKKNMEKSFSPFSDYFGLSSIIQQDEDKTCKVYDHSTLDVVSSVPHDYSAWLDRRLEEIIHKYKEKMSLNGNNSQICHSNNYLNQQKTVQSPNVKCGSQLGLSHKSLSLNQNSYGPIPTYSSNNNRSIQFSPTGFPTMTSQPMNVSPPPSYFPFSSAPSTPILNSTGSSPAHSPFASQVLMGQSLLSTQQSPTSLQQSNPNEQEIKKEINTSGVMSQLQQQPNHGCSFCRNNKEVEEWVMSHQLKDALNRVTCPILRSYVCPLCYASGDNAHTLGHCPLNPDKNSSLPLAVRRRSNATGKVKL</sequence>
<evidence type="ECO:0000256" key="4">
    <source>
        <dbReference type="ARBA" id="ARBA00022771"/>
    </source>
</evidence>
<evidence type="ECO:0000256" key="8">
    <source>
        <dbReference type="PROSITE-ProRule" id="PRU00855"/>
    </source>
</evidence>
<keyword evidence="9" id="KW-0812">Transmembrane</keyword>
<name>A0ABP0GT57_CLALP</name>
<proteinExistence type="inferred from homology"/>
<dbReference type="InterPro" id="IPR008705">
    <property type="entry name" value="Nanos/Xcar2"/>
</dbReference>
<dbReference type="PANTHER" id="PTHR12887">
    <property type="entry name" value="NANOS PROTEIN"/>
    <property type="match status" value="1"/>
</dbReference>
<protein>
    <recommendedName>
        <fullName evidence="10">Nanos-type domain-containing protein</fullName>
    </recommendedName>
</protein>
<dbReference type="Pfam" id="PF05741">
    <property type="entry name" value="zf-nanos"/>
    <property type="match status" value="1"/>
</dbReference>